<protein>
    <submittedName>
        <fullName evidence="2">Uncharacterized protein</fullName>
    </submittedName>
</protein>
<comment type="caution">
    <text evidence="2">The sequence shown here is derived from an EMBL/GenBank/DDBJ whole genome shotgun (WGS) entry which is preliminary data.</text>
</comment>
<evidence type="ECO:0000313" key="3">
    <source>
        <dbReference type="Proteomes" id="UP001530293"/>
    </source>
</evidence>
<dbReference type="Proteomes" id="UP001530293">
    <property type="component" value="Unassembled WGS sequence"/>
</dbReference>
<proteinExistence type="predicted"/>
<feature type="compositionally biased region" description="Polar residues" evidence="1">
    <location>
        <begin position="104"/>
        <end position="124"/>
    </location>
</feature>
<accession>A0ABD3M029</accession>
<feature type="compositionally biased region" description="Polar residues" evidence="1">
    <location>
        <begin position="1"/>
        <end position="11"/>
    </location>
</feature>
<gene>
    <name evidence="2" type="ORF">ACHAWU_006353</name>
</gene>
<feature type="compositionally biased region" description="Basic and acidic residues" evidence="1">
    <location>
        <begin position="14"/>
        <end position="23"/>
    </location>
</feature>
<feature type="compositionally biased region" description="Polar residues" evidence="1">
    <location>
        <begin position="248"/>
        <end position="266"/>
    </location>
</feature>
<feature type="region of interest" description="Disordered" evidence="1">
    <location>
        <begin position="1"/>
        <end position="55"/>
    </location>
</feature>
<name>A0ABD3M029_9STRA</name>
<feature type="compositionally biased region" description="Polar residues" evidence="1">
    <location>
        <begin position="80"/>
        <end position="96"/>
    </location>
</feature>
<feature type="region of interest" description="Disordered" evidence="1">
    <location>
        <begin position="246"/>
        <end position="291"/>
    </location>
</feature>
<sequence length="291" mass="31984">MASEAEASQTARARVGEGMKDARESDDDSSSSSSESGSSTEEEASSTEVPPPDSIIVGKQIRQHARELLGDADTVDSSDDNNTIRPTKQSNINYQSYHDDVPSTRVSSASHFTNRDGTTSVTTPWASTSSDYGNNNNDDGMSMTDIATMAFSCVASCLTEGYRAASNYYGTYYQQHQQEQYPGTRMMSGVQSYYQQVASYHNEAYSHSNNNNYRANMNNSYNDVQPSKNGYSDLYQNEISGTEVMERGNTSSISNEKSSRQTPGEQTSRKEEWETVQVPSSYQGGRVGGRN</sequence>
<organism evidence="2 3">
    <name type="scientific">Discostella pseudostelligera</name>
    <dbReference type="NCBI Taxonomy" id="259834"/>
    <lineage>
        <taxon>Eukaryota</taxon>
        <taxon>Sar</taxon>
        <taxon>Stramenopiles</taxon>
        <taxon>Ochrophyta</taxon>
        <taxon>Bacillariophyta</taxon>
        <taxon>Coscinodiscophyceae</taxon>
        <taxon>Thalassiosirophycidae</taxon>
        <taxon>Stephanodiscales</taxon>
        <taxon>Stephanodiscaceae</taxon>
        <taxon>Discostella</taxon>
    </lineage>
</organism>
<evidence type="ECO:0000313" key="2">
    <source>
        <dbReference type="EMBL" id="KAL3757400.1"/>
    </source>
</evidence>
<feature type="region of interest" description="Disordered" evidence="1">
    <location>
        <begin position="70"/>
        <end position="124"/>
    </location>
</feature>
<reference evidence="2 3" key="1">
    <citation type="submission" date="2024-10" db="EMBL/GenBank/DDBJ databases">
        <title>Updated reference genomes for cyclostephanoid diatoms.</title>
        <authorList>
            <person name="Roberts W.R."/>
            <person name="Alverson A.J."/>
        </authorList>
    </citation>
    <scope>NUCLEOTIDE SEQUENCE [LARGE SCALE GENOMIC DNA]</scope>
    <source>
        <strain evidence="2 3">AJA232-27</strain>
    </source>
</reference>
<dbReference type="EMBL" id="JALLBG020000267">
    <property type="protein sequence ID" value="KAL3757400.1"/>
    <property type="molecule type" value="Genomic_DNA"/>
</dbReference>
<feature type="compositionally biased region" description="Low complexity" evidence="1">
    <location>
        <begin position="30"/>
        <end position="39"/>
    </location>
</feature>
<evidence type="ECO:0000256" key="1">
    <source>
        <dbReference type="SAM" id="MobiDB-lite"/>
    </source>
</evidence>
<keyword evidence="3" id="KW-1185">Reference proteome</keyword>
<dbReference type="AlphaFoldDB" id="A0ABD3M029"/>